<dbReference type="EMBL" id="VEPZ02001743">
    <property type="protein sequence ID" value="KAE8658732.1"/>
    <property type="molecule type" value="Genomic_DNA"/>
</dbReference>
<dbReference type="InterPro" id="IPR057290">
    <property type="entry name" value="CHX17_C"/>
</dbReference>
<reference evidence="13" key="1">
    <citation type="submission" date="2019-09" db="EMBL/GenBank/DDBJ databases">
        <title>Draft genome information of white flower Hibiscus syriacus.</title>
        <authorList>
            <person name="Kim Y.-M."/>
        </authorList>
    </citation>
    <scope>NUCLEOTIDE SEQUENCE [LARGE SCALE GENOMIC DNA]</scope>
    <source>
        <strain evidence="13">YM2019G1</strain>
    </source>
</reference>
<feature type="domain" description="Cation/H(+) antiporter C-terminal" evidence="12">
    <location>
        <begin position="655"/>
        <end position="801"/>
    </location>
</feature>
<protein>
    <submittedName>
        <fullName evidence="13">HIT-type Zinc finger family protein isoform 1</fullName>
    </submittedName>
</protein>
<dbReference type="Pfam" id="PF23259">
    <property type="entry name" value="CHX17_C"/>
    <property type="match status" value="1"/>
</dbReference>
<dbReference type="Pfam" id="PF00999">
    <property type="entry name" value="Na_H_Exchanger"/>
    <property type="match status" value="1"/>
</dbReference>
<organism evidence="13 14">
    <name type="scientific">Hibiscus syriacus</name>
    <name type="common">Rose of Sharon</name>
    <dbReference type="NCBI Taxonomy" id="106335"/>
    <lineage>
        <taxon>Eukaryota</taxon>
        <taxon>Viridiplantae</taxon>
        <taxon>Streptophyta</taxon>
        <taxon>Embryophyta</taxon>
        <taxon>Tracheophyta</taxon>
        <taxon>Spermatophyta</taxon>
        <taxon>Magnoliopsida</taxon>
        <taxon>eudicotyledons</taxon>
        <taxon>Gunneridae</taxon>
        <taxon>Pentapetalae</taxon>
        <taxon>rosids</taxon>
        <taxon>malvids</taxon>
        <taxon>Malvales</taxon>
        <taxon>Malvaceae</taxon>
        <taxon>Malvoideae</taxon>
        <taxon>Hibiscus</taxon>
    </lineage>
</organism>
<evidence type="ECO:0000313" key="13">
    <source>
        <dbReference type="EMBL" id="KAE8658732.1"/>
    </source>
</evidence>
<gene>
    <name evidence="13" type="ORF">F3Y22_tig00116970pilonHSYRG00122</name>
</gene>
<dbReference type="GO" id="GO:0015297">
    <property type="term" value="F:antiporter activity"/>
    <property type="evidence" value="ECO:0007669"/>
    <property type="project" value="InterPro"/>
</dbReference>
<keyword evidence="8 10" id="KW-0472">Membrane</keyword>
<evidence type="ECO:0000259" key="12">
    <source>
        <dbReference type="Pfam" id="PF23259"/>
    </source>
</evidence>
<dbReference type="PANTHER" id="PTHR32468:SF109">
    <property type="entry name" value="CATION_H(+) ANTIPORTER 24-RELATED"/>
    <property type="match status" value="1"/>
</dbReference>
<dbReference type="AlphaFoldDB" id="A0A6A2WHS1"/>
<dbReference type="GO" id="GO:0016020">
    <property type="term" value="C:membrane"/>
    <property type="evidence" value="ECO:0007669"/>
    <property type="project" value="UniProtKB-SubCell"/>
</dbReference>
<keyword evidence="5" id="KW-0630">Potassium</keyword>
<evidence type="ECO:0000256" key="2">
    <source>
        <dbReference type="ARBA" id="ARBA00022448"/>
    </source>
</evidence>
<evidence type="ECO:0000256" key="1">
    <source>
        <dbReference type="ARBA" id="ARBA00004141"/>
    </source>
</evidence>
<feature type="transmembrane region" description="Helical" evidence="10">
    <location>
        <begin position="107"/>
        <end position="130"/>
    </location>
</feature>
<feature type="transmembrane region" description="Helical" evidence="10">
    <location>
        <begin position="197"/>
        <end position="219"/>
    </location>
</feature>
<dbReference type="PANTHER" id="PTHR32468">
    <property type="entry name" value="CATION/H + ANTIPORTER"/>
    <property type="match status" value="1"/>
</dbReference>
<evidence type="ECO:0000256" key="6">
    <source>
        <dbReference type="ARBA" id="ARBA00022989"/>
    </source>
</evidence>
<feature type="transmembrane region" description="Helical" evidence="10">
    <location>
        <begin position="231"/>
        <end position="253"/>
    </location>
</feature>
<dbReference type="GO" id="GO:0012505">
    <property type="term" value="C:endomembrane system"/>
    <property type="evidence" value="ECO:0007669"/>
    <property type="project" value="TreeGrafter"/>
</dbReference>
<dbReference type="InterPro" id="IPR006153">
    <property type="entry name" value="Cation/H_exchanger_TM"/>
</dbReference>
<comment type="subcellular location">
    <subcellularLocation>
        <location evidence="1">Membrane</location>
        <topology evidence="1">Multi-pass membrane protein</topology>
    </subcellularLocation>
</comment>
<feature type="transmembrane region" description="Helical" evidence="10">
    <location>
        <begin position="12"/>
        <end position="30"/>
    </location>
</feature>
<keyword evidence="7" id="KW-0406">Ion transport</keyword>
<keyword evidence="4 10" id="KW-0812">Transmembrane</keyword>
<evidence type="ECO:0000256" key="7">
    <source>
        <dbReference type="ARBA" id="ARBA00023065"/>
    </source>
</evidence>
<keyword evidence="2" id="KW-0813">Transport</keyword>
<evidence type="ECO:0000256" key="3">
    <source>
        <dbReference type="ARBA" id="ARBA00022538"/>
    </source>
</evidence>
<evidence type="ECO:0000256" key="9">
    <source>
        <dbReference type="ARBA" id="ARBA00038341"/>
    </source>
</evidence>
<keyword evidence="6 10" id="KW-1133">Transmembrane helix</keyword>
<dbReference type="Gene3D" id="3.40.50.12370">
    <property type="match status" value="1"/>
</dbReference>
<dbReference type="InterPro" id="IPR038770">
    <property type="entry name" value="Na+/solute_symporter_sf"/>
</dbReference>
<evidence type="ECO:0000313" key="14">
    <source>
        <dbReference type="Proteomes" id="UP000436088"/>
    </source>
</evidence>
<dbReference type="GO" id="GO:0006813">
    <property type="term" value="P:potassium ion transport"/>
    <property type="evidence" value="ECO:0007669"/>
    <property type="project" value="UniProtKB-KW"/>
</dbReference>
<evidence type="ECO:0000256" key="4">
    <source>
        <dbReference type="ARBA" id="ARBA00022692"/>
    </source>
</evidence>
<sequence length="831" mass="92958">MVTHYISSIKDALLVAALPLISEFSLLPLVQWHPQRPNLYKITKKYHTSFFPNPFTRLPGSPPAMGITTGAKFQVANRGTAAYPLMCLRSQVNNPFSIFYRGNPVKLSFNVILVSLILTILISQTLHFLLKPFKQWRHYPWTLSHGAKPDVCEHGVSSYIRLLAEKRGNNGVDAISFLASIVGFSTRKSMDKNLQKVASIEAIALSLSVTAFPIHYTVLEELNLLSSEVGNMAMSTTIISDTIALNFMVAFEAMKQNEVSLHNAILYMISSVVFTAFLAIVVRRLMLWIIQNTPDEEPVDQFYVISIFLSAFVLGFLTDMIGLAICIGSFWLGMVVPDGPPLGATLVEKSETIIMEIILPCSFTYIGFSTDFYAMKEASWSALSPLFGLVISGYLSKFLSTLLAAKMVGLSWRDSLAMGLVLCMRGHAELILYIIGVPGFSMLVFGNAILMGIHAPLISILYDPSKPYMVNQSRTVQHTAPSDRLKILVCIKDKRHLPSLVNLLQVSYPTVRNPFSIKVFHLVELIGRANPLFIDHQNQELEELVTRFPDWETIRHSLKLYQEGKEDYVDLQFFSALTAKVTMYQDVCKLALISKSVIIILPLEKKCDGEIATTTQWGGGNRLVLNQVLENAPCSVGLLVEKSERWQLPQKPCCSFIVLFLGGPDSREALSYSTRVARNPSVSLTVIRFLSSNGEGDNEMQKKMDDNLMTTFWVQNERNERVSYREVVVRDGAETAAAILEMAKEKYYDMWILGRKQEINPSLLEGLSTWTENQEEIGIIGDYVSSSESVNADSVLVVQQQVMRGKGPNGTAGIATTETTETFMRHWNLFR</sequence>
<dbReference type="GO" id="GO:0006885">
    <property type="term" value="P:regulation of pH"/>
    <property type="evidence" value="ECO:0007669"/>
    <property type="project" value="TreeGrafter"/>
</dbReference>
<keyword evidence="14" id="KW-1185">Reference proteome</keyword>
<comment type="caution">
    <text evidence="13">The sequence shown here is derived from an EMBL/GenBank/DDBJ whole genome shotgun (WGS) entry which is preliminary data.</text>
</comment>
<evidence type="ECO:0000256" key="8">
    <source>
        <dbReference type="ARBA" id="ARBA00023136"/>
    </source>
</evidence>
<dbReference type="Gene3D" id="1.20.1530.20">
    <property type="match status" value="1"/>
</dbReference>
<feature type="domain" description="Cation/H+ exchanger transmembrane" evidence="11">
    <location>
        <begin position="202"/>
        <end position="436"/>
    </location>
</feature>
<name>A0A6A2WHS1_HIBSY</name>
<accession>A0A6A2WHS1</accession>
<feature type="transmembrane region" description="Helical" evidence="10">
    <location>
        <begin position="265"/>
        <end position="290"/>
    </location>
</feature>
<dbReference type="GO" id="GO:1902600">
    <property type="term" value="P:proton transmembrane transport"/>
    <property type="evidence" value="ECO:0007669"/>
    <property type="project" value="InterPro"/>
</dbReference>
<evidence type="ECO:0000259" key="11">
    <source>
        <dbReference type="Pfam" id="PF00999"/>
    </source>
</evidence>
<feature type="transmembrane region" description="Helical" evidence="10">
    <location>
        <begin position="386"/>
        <end position="404"/>
    </location>
</feature>
<keyword evidence="3" id="KW-0633">Potassium transport</keyword>
<dbReference type="Proteomes" id="UP000436088">
    <property type="component" value="Unassembled WGS sequence"/>
</dbReference>
<comment type="similarity">
    <text evidence="9">Belongs to the monovalent cation:proton antiporter 2 (CPA2) transporter (TC 2.A.37) family. CHX (TC 2.A.37.4) subfamily.</text>
</comment>
<evidence type="ECO:0000256" key="10">
    <source>
        <dbReference type="SAM" id="Phobius"/>
    </source>
</evidence>
<feature type="transmembrane region" description="Helical" evidence="10">
    <location>
        <begin position="442"/>
        <end position="462"/>
    </location>
</feature>
<feature type="transmembrane region" description="Helical" evidence="10">
    <location>
        <begin position="353"/>
        <end position="374"/>
    </location>
</feature>
<evidence type="ECO:0000256" key="5">
    <source>
        <dbReference type="ARBA" id="ARBA00022958"/>
    </source>
</evidence>
<proteinExistence type="inferred from homology"/>
<dbReference type="InterPro" id="IPR050794">
    <property type="entry name" value="CPA2_transporter"/>
</dbReference>
<feature type="transmembrane region" description="Helical" evidence="10">
    <location>
        <begin position="302"/>
        <end position="332"/>
    </location>
</feature>